<evidence type="ECO:0000256" key="2">
    <source>
        <dbReference type="SAM" id="MobiDB-lite"/>
    </source>
</evidence>
<reference evidence="5 6" key="1">
    <citation type="submission" date="2020-09" db="EMBL/GenBank/DDBJ databases">
        <title>Dyella sp. 7MK23 isolated from forest soil.</title>
        <authorList>
            <person name="Fu J."/>
        </authorList>
    </citation>
    <scope>NUCLEOTIDE SEQUENCE [LARGE SCALE GENOMIC DNA]</scope>
    <source>
        <strain evidence="5 6">7MK23</strain>
    </source>
</reference>
<proteinExistence type="predicted"/>
<feature type="compositionally biased region" description="Low complexity" evidence="2">
    <location>
        <begin position="575"/>
        <end position="600"/>
    </location>
</feature>
<protein>
    <submittedName>
        <fullName evidence="5">Tetratricopeptide repeat protein</fullName>
    </submittedName>
</protein>
<feature type="compositionally biased region" description="Low complexity" evidence="2">
    <location>
        <begin position="454"/>
        <end position="478"/>
    </location>
</feature>
<keyword evidence="3" id="KW-0812">Transmembrane</keyword>
<evidence type="ECO:0000259" key="4">
    <source>
        <dbReference type="Pfam" id="PF13519"/>
    </source>
</evidence>
<dbReference type="EMBL" id="JACZZA010000001">
    <property type="protein sequence ID" value="MBE1158932.1"/>
    <property type="molecule type" value="Genomic_DNA"/>
</dbReference>
<feature type="repeat" description="TPR" evidence="1">
    <location>
        <begin position="405"/>
        <end position="438"/>
    </location>
</feature>
<accession>A0ABR9G4F0</accession>
<feature type="region of interest" description="Disordered" evidence="2">
    <location>
        <begin position="436"/>
        <end position="661"/>
    </location>
</feature>
<dbReference type="InterPro" id="IPR011990">
    <property type="entry name" value="TPR-like_helical_dom_sf"/>
</dbReference>
<evidence type="ECO:0000313" key="6">
    <source>
        <dbReference type="Proteomes" id="UP000651010"/>
    </source>
</evidence>
<evidence type="ECO:0000256" key="1">
    <source>
        <dbReference type="PROSITE-ProRule" id="PRU00339"/>
    </source>
</evidence>
<dbReference type="PROSITE" id="PS50293">
    <property type="entry name" value="TPR_REGION"/>
    <property type="match status" value="1"/>
</dbReference>
<dbReference type="Pfam" id="PF00515">
    <property type="entry name" value="TPR_1"/>
    <property type="match status" value="1"/>
</dbReference>
<dbReference type="SMART" id="SM00028">
    <property type="entry name" value="TPR"/>
    <property type="match status" value="1"/>
</dbReference>
<dbReference type="PROSITE" id="PS50005">
    <property type="entry name" value="TPR"/>
    <property type="match status" value="1"/>
</dbReference>
<dbReference type="InterPro" id="IPR002035">
    <property type="entry name" value="VWF_A"/>
</dbReference>
<name>A0ABR9G4F0_9GAMM</name>
<feature type="compositionally biased region" description="Basic and acidic residues" evidence="2">
    <location>
        <begin position="436"/>
        <end position="453"/>
    </location>
</feature>
<dbReference type="Gene3D" id="1.25.40.10">
    <property type="entry name" value="Tetratricopeptide repeat domain"/>
    <property type="match status" value="1"/>
</dbReference>
<dbReference type="Proteomes" id="UP000651010">
    <property type="component" value="Unassembled WGS sequence"/>
</dbReference>
<keyword evidence="1" id="KW-0802">TPR repeat</keyword>
<dbReference type="Pfam" id="PF13519">
    <property type="entry name" value="VWA_2"/>
    <property type="match status" value="1"/>
</dbReference>
<feature type="transmembrane region" description="Helical" evidence="3">
    <location>
        <begin position="12"/>
        <end position="29"/>
    </location>
</feature>
<feature type="compositionally biased region" description="Basic and acidic residues" evidence="2">
    <location>
        <begin position="641"/>
        <end position="651"/>
    </location>
</feature>
<dbReference type="InterPro" id="IPR050768">
    <property type="entry name" value="UPF0353/GerABKA_families"/>
</dbReference>
<feature type="domain" description="VWFA" evidence="4">
    <location>
        <begin position="100"/>
        <end position="202"/>
    </location>
</feature>
<dbReference type="Gene3D" id="3.40.50.410">
    <property type="entry name" value="von Willebrand factor, type A domain"/>
    <property type="match status" value="1"/>
</dbReference>
<keyword evidence="3" id="KW-1133">Transmembrane helix</keyword>
<evidence type="ECO:0000256" key="3">
    <source>
        <dbReference type="SAM" id="Phobius"/>
    </source>
</evidence>
<keyword evidence="3" id="KW-0472">Membrane</keyword>
<feature type="compositionally biased region" description="Low complexity" evidence="2">
    <location>
        <begin position="486"/>
        <end position="551"/>
    </location>
</feature>
<gene>
    <name evidence="5" type="ORF">IGX34_00955</name>
</gene>
<dbReference type="InterPro" id="IPR019734">
    <property type="entry name" value="TPR_rpt"/>
</dbReference>
<sequence>MSEALQQFHFLQPWWLYGLLALPFVLWFGSRSDGARRELSRVADAELLPHVLSGREQHARWPSGLFALAWVLGVLALSGPTWSRVAEPTYADRPAQVVAISLSQRMHARDVQPSRMERARYKARDLLQANKDGLNALIGYAGQSFVVAPLTSDAHSLDDLLDAMAPDTMPIDGDNAAQAIEQGVQLIQHAKVAGGSLVLMTDDADADAQAAARKALASGIHVSVLGIGSEQGAPVPQADGSFVRDDQGNIVVARRHDDHLRALAQAGGGVYVPMAEGGGDIASLNAQLHPAEHAEPIGGPSADAWQDRGPWLLLPLLLVVAVGFRRGWVLMLPLLLLPVLPGTAHATGWQDWWQRPDQQAVSALRQGQAAKAQQLAQDPAWRGAAAYRAKDYAAAAQTLERAKGPDAQYNLGNALAKLGRYPDAIKAYDQALKLDPHNDDARANRKAVEEAMRKQQSQNGQSQQQPQSGNGQSKQDQQGGNGGQSSGQQGQDQQGSHAGGQQSNGQQDAPKQGSQDQQGQGNNAQQQAAQQPGKQSDAQANGQPQNANAPADKQGHAAQDAAKQNPAPTSSSERAQAQKAQQGLQQQMNQALAGEQQQKAKAAKTHELGVVDSDDPLSKLPNDARRDLQRVPDDPGALLRRKFELEYRERMGAQPDVGDQP</sequence>
<dbReference type="InterPro" id="IPR036465">
    <property type="entry name" value="vWFA_dom_sf"/>
</dbReference>
<feature type="transmembrane region" description="Helical" evidence="3">
    <location>
        <begin position="65"/>
        <end position="83"/>
    </location>
</feature>
<feature type="compositionally biased region" description="Basic and acidic residues" evidence="2">
    <location>
        <begin position="622"/>
        <end position="633"/>
    </location>
</feature>
<keyword evidence="6" id="KW-1185">Reference proteome</keyword>
<dbReference type="RefSeq" id="WP_192553791.1">
    <property type="nucleotide sequence ID" value="NZ_JACZZA010000001.1"/>
</dbReference>
<dbReference type="SUPFAM" id="SSF53300">
    <property type="entry name" value="vWA-like"/>
    <property type="match status" value="1"/>
</dbReference>
<dbReference type="SUPFAM" id="SSF48452">
    <property type="entry name" value="TPR-like"/>
    <property type="match status" value="1"/>
</dbReference>
<evidence type="ECO:0000313" key="5">
    <source>
        <dbReference type="EMBL" id="MBE1158932.1"/>
    </source>
</evidence>
<comment type="caution">
    <text evidence="5">The sequence shown here is derived from an EMBL/GenBank/DDBJ whole genome shotgun (WGS) entry which is preliminary data.</text>
</comment>
<dbReference type="PANTHER" id="PTHR22550:SF14">
    <property type="entry name" value="VWFA DOMAIN-CONTAINING PROTEIN"/>
    <property type="match status" value="1"/>
</dbReference>
<organism evidence="5 6">
    <name type="scientific">Dyella acidiphila</name>
    <dbReference type="NCBI Taxonomy" id="2775866"/>
    <lineage>
        <taxon>Bacteria</taxon>
        <taxon>Pseudomonadati</taxon>
        <taxon>Pseudomonadota</taxon>
        <taxon>Gammaproteobacteria</taxon>
        <taxon>Lysobacterales</taxon>
        <taxon>Rhodanobacteraceae</taxon>
        <taxon>Dyella</taxon>
    </lineage>
</organism>
<dbReference type="PANTHER" id="PTHR22550">
    <property type="entry name" value="SPORE GERMINATION PROTEIN"/>
    <property type="match status" value="1"/>
</dbReference>